<keyword evidence="1" id="KW-1133">Transmembrane helix</keyword>
<evidence type="ECO:0000256" key="1">
    <source>
        <dbReference type="SAM" id="Phobius"/>
    </source>
</evidence>
<dbReference type="AlphaFoldDB" id="G0PIE6"/>
<dbReference type="GO" id="GO:0038022">
    <property type="term" value="F:G protein-coupled olfactory receptor activity"/>
    <property type="evidence" value="ECO:0007669"/>
    <property type="project" value="TreeGrafter"/>
</dbReference>
<feature type="transmembrane region" description="Helical" evidence="1">
    <location>
        <begin position="206"/>
        <end position="234"/>
    </location>
</feature>
<dbReference type="FunCoup" id="G0PIE6">
    <property type="interactions" value="1049"/>
</dbReference>
<feature type="transmembrane region" description="Helical" evidence="1">
    <location>
        <begin position="88"/>
        <end position="113"/>
    </location>
</feature>
<keyword evidence="1" id="KW-0812">Transmembrane</keyword>
<gene>
    <name evidence="2" type="ORF">CAEBREN_32731</name>
</gene>
<feature type="transmembrane region" description="Helical" evidence="1">
    <location>
        <begin position="292"/>
        <end position="313"/>
    </location>
</feature>
<dbReference type="InParanoid" id="G0PIE6"/>
<dbReference type="PANTHER" id="PTHR22943">
    <property type="entry name" value="7-TRANSMEMBRANE DOMAIN RECEPTOR C.ELEGANS"/>
    <property type="match status" value="1"/>
</dbReference>
<dbReference type="HOGENOM" id="CLU_036335_4_2_1"/>
<keyword evidence="1" id="KW-0472">Membrane</keyword>
<keyword evidence="3" id="KW-1185">Reference proteome</keyword>
<dbReference type="EMBL" id="GL380556">
    <property type="protein sequence ID" value="EGT57644.1"/>
    <property type="molecule type" value="Genomic_DNA"/>
</dbReference>
<dbReference type="eggNOG" id="ENOG502R6HQ">
    <property type="taxonomic scope" value="Eukaryota"/>
</dbReference>
<feature type="transmembrane region" description="Helical" evidence="1">
    <location>
        <begin position="255"/>
        <end position="280"/>
    </location>
</feature>
<evidence type="ECO:0000313" key="3">
    <source>
        <dbReference type="Proteomes" id="UP000008068"/>
    </source>
</evidence>
<name>G0PIE6_CAEBE</name>
<dbReference type="GO" id="GO:0005886">
    <property type="term" value="C:plasma membrane"/>
    <property type="evidence" value="ECO:0007669"/>
    <property type="project" value="TreeGrafter"/>
</dbReference>
<dbReference type="Pfam" id="PF10326">
    <property type="entry name" value="7TM_GPCR_Str"/>
    <property type="match status" value="1"/>
</dbReference>
<evidence type="ECO:0000313" key="2">
    <source>
        <dbReference type="EMBL" id="EGT57644.1"/>
    </source>
</evidence>
<organism evidence="3">
    <name type="scientific">Caenorhabditis brenneri</name>
    <name type="common">Nematode worm</name>
    <dbReference type="NCBI Taxonomy" id="135651"/>
    <lineage>
        <taxon>Eukaryota</taxon>
        <taxon>Metazoa</taxon>
        <taxon>Ecdysozoa</taxon>
        <taxon>Nematoda</taxon>
        <taxon>Chromadorea</taxon>
        <taxon>Rhabditida</taxon>
        <taxon>Rhabditina</taxon>
        <taxon>Rhabditomorpha</taxon>
        <taxon>Rhabditoidea</taxon>
        <taxon>Rhabditidae</taxon>
        <taxon>Peloderinae</taxon>
        <taxon>Caenorhabditis</taxon>
    </lineage>
</organism>
<sequence length="356" mass="40771">MSQSTWSTVTHIFGWFSFFIAIWATLTLFVLIEKKSRKEYGGYKNFLRIYCGYAFMFSVVDWLVQPYAVMDVNGSGYVFYSENRLFDLGYTVGHVVQILYCGCFIASSSFLSLNFIYRYISSCHQHCLHFFQGFGLILVVLYCVLPCVIWSFCVYFWLGPTPEKTSYMNVSTMLIEQFDITDKPYVGPLCYHITTTPFHKAGDVEWWAMGSFIGLCGFQVLFYGISMICGILTYRNSMELLKLAQLSKNLYKTQMQLLKAIVIQAVVPLISVYVPPAIMISGSMAGIYMGEIGHWVVMSISIYPPLDSLVFLLSIRDYRNALFCNTKSHKQSDSSQIRPATGKVSVSFPFKVHWFY</sequence>
<dbReference type="Proteomes" id="UP000008068">
    <property type="component" value="Unassembled WGS sequence"/>
</dbReference>
<feature type="transmembrane region" description="Helical" evidence="1">
    <location>
        <begin position="45"/>
        <end position="68"/>
    </location>
</feature>
<dbReference type="SUPFAM" id="SSF81321">
    <property type="entry name" value="Family A G protein-coupled receptor-like"/>
    <property type="match status" value="1"/>
</dbReference>
<dbReference type="GO" id="GO:0042048">
    <property type="term" value="P:olfactory behavior"/>
    <property type="evidence" value="ECO:0007669"/>
    <property type="project" value="TreeGrafter"/>
</dbReference>
<reference evidence="3" key="1">
    <citation type="submission" date="2011-07" db="EMBL/GenBank/DDBJ databases">
        <authorList>
            <consortium name="Caenorhabditis brenneri Sequencing and Analysis Consortium"/>
            <person name="Wilson R.K."/>
        </authorList>
    </citation>
    <scope>NUCLEOTIDE SEQUENCE [LARGE SCALE GENOMIC DNA]</scope>
    <source>
        <strain evidence="3">PB2801</strain>
    </source>
</reference>
<dbReference type="OrthoDB" id="5818029at2759"/>
<protein>
    <recommendedName>
        <fullName evidence="4">Seven TM Receptor</fullName>
    </recommendedName>
</protein>
<dbReference type="PANTHER" id="PTHR22943:SF26">
    <property type="entry name" value="SEVEN TM RECEPTOR"/>
    <property type="match status" value="1"/>
</dbReference>
<feature type="transmembrane region" description="Helical" evidence="1">
    <location>
        <begin position="12"/>
        <end position="33"/>
    </location>
</feature>
<feature type="transmembrane region" description="Helical" evidence="1">
    <location>
        <begin position="134"/>
        <end position="158"/>
    </location>
</feature>
<proteinExistence type="predicted"/>
<accession>G0PIE6</accession>
<dbReference type="InterPro" id="IPR019428">
    <property type="entry name" value="7TM_GPCR_serpentine_rcpt_Str"/>
</dbReference>
<evidence type="ECO:0008006" key="4">
    <source>
        <dbReference type="Google" id="ProtNLM"/>
    </source>
</evidence>